<sequence>MARCSPFSKLRHGVIVASLQLHGALGVDDSPKPRSIDDLDRDIRLGCDLHRVSAKHPAAVHNSAELIQDAALACLGNGDTAVDIRSVWGYGTTGARQRRVDRLPGNWLLCCRRRDGLMSEVQNRLKSTLVRRTEQWGAIVGMSNIDETQRSVAAFYVVRQAGRQLKRGPRDSNTNWLRVHREVGEEGSANRRDRAPG</sequence>
<keyword evidence="2" id="KW-1185">Reference proteome</keyword>
<dbReference type="OrthoDB" id="10509606at2759"/>
<gene>
    <name evidence="1" type="ORF">CHGG_00540</name>
</gene>
<reference evidence="2" key="1">
    <citation type="journal article" date="2015" name="Genome Announc.">
        <title>Draft genome sequence of the cellulolytic fungus Chaetomium globosum.</title>
        <authorList>
            <person name="Cuomo C.A."/>
            <person name="Untereiner W.A."/>
            <person name="Ma L.-J."/>
            <person name="Grabherr M."/>
            <person name="Birren B.W."/>
        </authorList>
    </citation>
    <scope>NUCLEOTIDE SEQUENCE [LARGE SCALE GENOMIC DNA]</scope>
    <source>
        <strain evidence="2">ATCC 6205 / CBS 148.51 / DSM 1962 / NBRC 6347 / NRRL 1970</strain>
    </source>
</reference>
<dbReference type="HOGENOM" id="CLU_1384005_0_0_1"/>
<dbReference type="AlphaFoldDB" id="Q2HGW4"/>
<dbReference type="VEuPathDB" id="FungiDB:CHGG_00540"/>
<dbReference type="Proteomes" id="UP000001056">
    <property type="component" value="Unassembled WGS sequence"/>
</dbReference>
<evidence type="ECO:0000313" key="2">
    <source>
        <dbReference type="Proteomes" id="UP000001056"/>
    </source>
</evidence>
<evidence type="ECO:0000313" key="1">
    <source>
        <dbReference type="EMBL" id="EAQ92305.1"/>
    </source>
</evidence>
<dbReference type="RefSeq" id="XP_001219761.1">
    <property type="nucleotide sequence ID" value="XM_001219760.1"/>
</dbReference>
<dbReference type="InParanoid" id="Q2HGW4"/>
<dbReference type="EMBL" id="CH408029">
    <property type="protein sequence ID" value="EAQ92305.1"/>
    <property type="molecule type" value="Genomic_DNA"/>
</dbReference>
<proteinExistence type="predicted"/>
<organism evidence="1 2">
    <name type="scientific">Chaetomium globosum (strain ATCC 6205 / CBS 148.51 / DSM 1962 / NBRC 6347 / NRRL 1970)</name>
    <name type="common">Soil fungus</name>
    <dbReference type="NCBI Taxonomy" id="306901"/>
    <lineage>
        <taxon>Eukaryota</taxon>
        <taxon>Fungi</taxon>
        <taxon>Dikarya</taxon>
        <taxon>Ascomycota</taxon>
        <taxon>Pezizomycotina</taxon>
        <taxon>Sordariomycetes</taxon>
        <taxon>Sordariomycetidae</taxon>
        <taxon>Sordariales</taxon>
        <taxon>Chaetomiaceae</taxon>
        <taxon>Chaetomium</taxon>
    </lineage>
</organism>
<protein>
    <submittedName>
        <fullName evidence="1">Uncharacterized protein</fullName>
    </submittedName>
</protein>
<dbReference type="GeneID" id="4388073"/>
<name>Q2HGW4_CHAGB</name>
<accession>Q2HGW4</accession>